<dbReference type="PROSITE" id="PS50995">
    <property type="entry name" value="HTH_MARR_2"/>
    <property type="match status" value="1"/>
</dbReference>
<evidence type="ECO:0000313" key="7">
    <source>
        <dbReference type="EMBL" id="MFC3075785.1"/>
    </source>
</evidence>
<evidence type="ECO:0000256" key="5">
    <source>
        <dbReference type="ARBA" id="ARBA00023163"/>
    </source>
</evidence>
<organism evidence="7 8">
    <name type="scientific">Shinella pollutisoli</name>
    <dbReference type="NCBI Taxonomy" id="2250594"/>
    <lineage>
        <taxon>Bacteria</taxon>
        <taxon>Pseudomonadati</taxon>
        <taxon>Pseudomonadota</taxon>
        <taxon>Alphaproteobacteria</taxon>
        <taxon>Hyphomicrobiales</taxon>
        <taxon>Rhizobiaceae</taxon>
        <taxon>Shinella</taxon>
    </lineage>
</organism>
<evidence type="ECO:0000256" key="4">
    <source>
        <dbReference type="ARBA" id="ARBA00023125"/>
    </source>
</evidence>
<evidence type="ECO:0000313" key="8">
    <source>
        <dbReference type="Proteomes" id="UP001595377"/>
    </source>
</evidence>
<comment type="caution">
    <text evidence="7">The sequence shown here is derived from an EMBL/GenBank/DDBJ whole genome shotgun (WGS) entry which is preliminary data.</text>
</comment>
<evidence type="ECO:0000256" key="3">
    <source>
        <dbReference type="ARBA" id="ARBA00023015"/>
    </source>
</evidence>
<keyword evidence="8" id="KW-1185">Reference proteome</keyword>
<dbReference type="InterPro" id="IPR036390">
    <property type="entry name" value="WH_DNA-bd_sf"/>
</dbReference>
<keyword evidence="5" id="KW-0804">Transcription</keyword>
<dbReference type="Pfam" id="PF22381">
    <property type="entry name" value="Staph_reg_Sar_Rot"/>
    <property type="match status" value="1"/>
</dbReference>
<dbReference type="EMBL" id="JBHRSP010000042">
    <property type="protein sequence ID" value="MFC3075785.1"/>
    <property type="molecule type" value="Genomic_DNA"/>
</dbReference>
<feature type="domain" description="HTH marR-type" evidence="6">
    <location>
        <begin position="21"/>
        <end position="151"/>
    </location>
</feature>
<keyword evidence="3" id="KW-0805">Transcription regulation</keyword>
<dbReference type="InterPro" id="IPR036388">
    <property type="entry name" value="WH-like_DNA-bd_sf"/>
</dbReference>
<dbReference type="PANTHER" id="PTHR33164:SF5">
    <property type="entry name" value="ORGANIC HYDROPEROXIDE RESISTANCE TRANSCRIPTIONAL REGULATOR"/>
    <property type="match status" value="1"/>
</dbReference>
<dbReference type="PANTHER" id="PTHR33164">
    <property type="entry name" value="TRANSCRIPTIONAL REGULATOR, MARR FAMILY"/>
    <property type="match status" value="1"/>
</dbReference>
<protein>
    <submittedName>
        <fullName evidence="7">MarR family winged helix-turn-helix transcriptional regulator</fullName>
    </submittedName>
</protein>
<dbReference type="InterPro" id="IPR055166">
    <property type="entry name" value="Transc_reg_Sar_Rot_HTH"/>
</dbReference>
<evidence type="ECO:0000256" key="2">
    <source>
        <dbReference type="ARBA" id="ARBA00022490"/>
    </source>
</evidence>
<gene>
    <name evidence="7" type="ORF">ACFOHH_21925</name>
</gene>
<dbReference type="SUPFAM" id="SSF46785">
    <property type="entry name" value="Winged helix' DNA-binding domain"/>
    <property type="match status" value="1"/>
</dbReference>
<dbReference type="RefSeq" id="WP_257315092.1">
    <property type="nucleotide sequence ID" value="NZ_JANFDG010000009.1"/>
</dbReference>
<dbReference type="InterPro" id="IPR000835">
    <property type="entry name" value="HTH_MarR-typ"/>
</dbReference>
<evidence type="ECO:0000256" key="1">
    <source>
        <dbReference type="ARBA" id="ARBA00004496"/>
    </source>
</evidence>
<keyword evidence="4" id="KW-0238">DNA-binding</keyword>
<evidence type="ECO:0000259" key="6">
    <source>
        <dbReference type="PROSITE" id="PS50995"/>
    </source>
</evidence>
<reference evidence="8" key="1">
    <citation type="journal article" date="2019" name="Int. J. Syst. Evol. Microbiol.">
        <title>The Global Catalogue of Microorganisms (GCM) 10K type strain sequencing project: providing services to taxonomists for standard genome sequencing and annotation.</title>
        <authorList>
            <consortium name="The Broad Institute Genomics Platform"/>
            <consortium name="The Broad Institute Genome Sequencing Center for Infectious Disease"/>
            <person name="Wu L."/>
            <person name="Ma J."/>
        </authorList>
    </citation>
    <scope>NUCLEOTIDE SEQUENCE [LARGE SCALE GENOMIC DNA]</scope>
    <source>
        <strain evidence="8">KCTC 52677</strain>
    </source>
</reference>
<dbReference type="InterPro" id="IPR039422">
    <property type="entry name" value="MarR/SlyA-like"/>
</dbReference>
<sequence length="166" mass="17978">MTDRPPNTHPDPLPPDALALDRQLCFAVYSAAHAFNRTYKPLLDPYGLTYPQYLVLLSLWEEDGRTVKALGAALGLDSGTLSPLLKRLEASGYIRRARDRADERQVIVTLTGKGRAMQEEAGAIRMEIGRASGCSLAALEELNSTLQRLTANLRAGQEADAAEGAA</sequence>
<accession>A0ABV7DMZ2</accession>
<keyword evidence="2" id="KW-0963">Cytoplasm</keyword>
<name>A0ABV7DMZ2_9HYPH</name>
<dbReference type="PRINTS" id="PR00598">
    <property type="entry name" value="HTHMARR"/>
</dbReference>
<dbReference type="Proteomes" id="UP001595377">
    <property type="component" value="Unassembled WGS sequence"/>
</dbReference>
<comment type="subcellular location">
    <subcellularLocation>
        <location evidence="1">Cytoplasm</location>
    </subcellularLocation>
</comment>
<proteinExistence type="predicted"/>
<dbReference type="SMART" id="SM00347">
    <property type="entry name" value="HTH_MARR"/>
    <property type="match status" value="1"/>
</dbReference>
<dbReference type="Gene3D" id="1.10.10.10">
    <property type="entry name" value="Winged helix-like DNA-binding domain superfamily/Winged helix DNA-binding domain"/>
    <property type="match status" value="1"/>
</dbReference>